<dbReference type="VEuPathDB" id="FungiDB:CJJ07_001772"/>
<keyword evidence="5 7" id="KW-0862">Zinc</keyword>
<proteinExistence type="inferred from homology"/>
<dbReference type="InterPro" id="IPR002933">
    <property type="entry name" value="Peptidase_M20"/>
</dbReference>
<accession>A0A0L0NSK5</accession>
<feature type="transmembrane region" description="Helical" evidence="8">
    <location>
        <begin position="21"/>
        <end position="38"/>
    </location>
</feature>
<dbReference type="VEuPathDB" id="FungiDB:CJJ09_003657"/>
<evidence type="ECO:0000256" key="1">
    <source>
        <dbReference type="ARBA" id="ARBA00006247"/>
    </source>
</evidence>
<dbReference type="SUPFAM" id="SSF53187">
    <property type="entry name" value="Zn-dependent exopeptidases"/>
    <property type="match status" value="1"/>
</dbReference>
<evidence type="ECO:0000256" key="6">
    <source>
        <dbReference type="PIRSR" id="PIRSR037217-1"/>
    </source>
</evidence>
<keyword evidence="8" id="KW-0472">Membrane</keyword>
<feature type="binding site" evidence="7">
    <location>
        <position position="248"/>
    </location>
    <ligand>
        <name>Zn(2+)</name>
        <dbReference type="ChEBI" id="CHEBI:29105"/>
        <label>1</label>
    </ligand>
</feature>
<sequence>MTEKLPYHAKETNTKKSYLNFFILIICCVLGISCYVVSKSTPFEKGQILLQASNPDSLCPIVEKVDFSKFVRDNLTVDRILHDERFRNGLIEKLLGAVRYPTEIYDEMIHPEEAASLDELYKAEPKWKVFEKFQKYLEKTFPQVHGKLKLDIVNSFGLVYTWEGLVPEKKPIILAAHYDVVPVQTETISQWTFPPYEGGYDGKHLYGRGVSDCKDLLIALLETAEILLNEKKFEPQRTIIFAFGYDEEALGSGAQHISEHLLKKYGPNSILQIIDEGTSGFEETEGVNLILPATGEKGYVDSIIELYTPGGHSSVPPKHTSIGILAKLISDIEDEDFESVITNANPVLNQLQCLAEHSPLIDKNIKKDILKAHLDADANKAVLKYLNKTPESRFLVTTSQAVDLISGGVKSNALPEHASVLVNHRIAVEDLVESTTQKILRQVRDEAKKFDLGVIFEGQMVRELTPNGYFNYSLREALEPAPVTPMGDEIWNLFGGSLRYHYENLIFPNESKEYIFAPSLSTGNTDTKSYWDLTRNIFRYAPGIPTTKLNIHSVDERVDFDGHLLIIAFYYNYLQVVDHLAQ</sequence>
<dbReference type="Proteomes" id="UP000037122">
    <property type="component" value="Unassembled WGS sequence"/>
</dbReference>
<feature type="binding site" evidence="7">
    <location>
        <position position="552"/>
    </location>
    <ligand>
        <name>Zn(2+)</name>
        <dbReference type="ChEBI" id="CHEBI:29105"/>
        <label>1</label>
    </ligand>
</feature>
<dbReference type="AlphaFoldDB" id="A0A0L0NSK5"/>
<dbReference type="InterPro" id="IPR036264">
    <property type="entry name" value="Bact_exopeptidase_dim_dom"/>
</dbReference>
<comment type="caution">
    <text evidence="10">The sequence shown here is derived from an EMBL/GenBank/DDBJ whole genome shotgun (WGS) entry which is preliminary data.</text>
</comment>
<evidence type="ECO:0000256" key="5">
    <source>
        <dbReference type="ARBA" id="ARBA00022833"/>
    </source>
</evidence>
<evidence type="ECO:0000256" key="7">
    <source>
        <dbReference type="PIRSR" id="PIRSR037217-2"/>
    </source>
</evidence>
<organism evidence="10 11">
    <name type="scientific">Candidozyma auris</name>
    <name type="common">Yeast</name>
    <name type="synonym">Candida auris</name>
    <dbReference type="NCBI Taxonomy" id="498019"/>
    <lineage>
        <taxon>Eukaryota</taxon>
        <taxon>Fungi</taxon>
        <taxon>Dikarya</taxon>
        <taxon>Ascomycota</taxon>
        <taxon>Saccharomycotina</taxon>
        <taxon>Pichiomycetes</taxon>
        <taxon>Metschnikowiaceae</taxon>
        <taxon>Candidozyma</taxon>
    </lineage>
</organism>
<dbReference type="InterPro" id="IPR047177">
    <property type="entry name" value="Pept_M20A"/>
</dbReference>
<dbReference type="Gene3D" id="1.10.150.900">
    <property type="match status" value="1"/>
</dbReference>
<dbReference type="InterPro" id="IPR011650">
    <property type="entry name" value="Peptidase_M20_dimer"/>
</dbReference>
<evidence type="ECO:0000313" key="11">
    <source>
        <dbReference type="Proteomes" id="UP000037122"/>
    </source>
</evidence>
<name>A0A0L0NSK5_CANAR</name>
<evidence type="ECO:0000256" key="2">
    <source>
        <dbReference type="ARBA" id="ARBA00022670"/>
    </source>
</evidence>
<keyword evidence="4" id="KW-0378">Hydrolase</keyword>
<feature type="active site" description="Proton acceptor" evidence="6">
    <location>
        <position position="247"/>
    </location>
</feature>
<gene>
    <name evidence="10" type="ORF">QG37_06349</name>
</gene>
<evidence type="ECO:0000256" key="4">
    <source>
        <dbReference type="ARBA" id="ARBA00022801"/>
    </source>
</evidence>
<dbReference type="EMBL" id="LGST01000043">
    <property type="protein sequence ID" value="KND97141.1"/>
    <property type="molecule type" value="Genomic_DNA"/>
</dbReference>
<keyword evidence="2" id="KW-0645">Protease</keyword>
<reference evidence="11" key="1">
    <citation type="journal article" date="2015" name="BMC Genomics">
        <title>Draft genome of a commonly misdiagnosed multidrug resistant pathogen Candida auris.</title>
        <authorList>
            <person name="Chatterjee S."/>
            <person name="Alampalli S.V."/>
            <person name="Nageshan R.K."/>
            <person name="Chettiar S.T."/>
            <person name="Joshi S."/>
            <person name="Tatu U.S."/>
        </authorList>
    </citation>
    <scope>NUCLEOTIDE SEQUENCE [LARGE SCALE GENOMIC DNA]</scope>
    <source>
        <strain evidence="11">6684</strain>
    </source>
</reference>
<dbReference type="GO" id="GO:0000328">
    <property type="term" value="C:fungal-type vacuole lumen"/>
    <property type="evidence" value="ECO:0007669"/>
    <property type="project" value="TreeGrafter"/>
</dbReference>
<dbReference type="VEuPathDB" id="FungiDB:QG37_06349"/>
<dbReference type="GO" id="GO:0046872">
    <property type="term" value="F:metal ion binding"/>
    <property type="evidence" value="ECO:0007669"/>
    <property type="project" value="UniProtKB-KW"/>
</dbReference>
<dbReference type="GO" id="GO:0051603">
    <property type="term" value="P:proteolysis involved in protein catabolic process"/>
    <property type="evidence" value="ECO:0007669"/>
    <property type="project" value="TreeGrafter"/>
</dbReference>
<dbReference type="PIRSF" id="PIRSF037217">
    <property type="entry name" value="Carboxypeptidase_S"/>
    <property type="match status" value="1"/>
</dbReference>
<dbReference type="Gene3D" id="3.40.630.10">
    <property type="entry name" value="Zn peptidases"/>
    <property type="match status" value="1"/>
</dbReference>
<evidence type="ECO:0000256" key="3">
    <source>
        <dbReference type="ARBA" id="ARBA00022723"/>
    </source>
</evidence>
<feature type="binding site" evidence="7">
    <location>
        <position position="275"/>
    </location>
    <ligand>
        <name>Zn(2+)</name>
        <dbReference type="ChEBI" id="CHEBI:29105"/>
        <label>2</label>
    </ligand>
</feature>
<dbReference type="PANTHER" id="PTHR45962:SF1">
    <property type="entry name" value="N-FATTY-ACYL-AMINO ACID SYNTHASE_HYDROLASE PM20D1"/>
    <property type="match status" value="1"/>
</dbReference>
<dbReference type="PANTHER" id="PTHR45962">
    <property type="entry name" value="N-FATTY-ACYL-AMINO ACID SYNTHASE/HYDROLASE PM20D1"/>
    <property type="match status" value="1"/>
</dbReference>
<keyword evidence="8" id="KW-0812">Transmembrane</keyword>
<feature type="active site" evidence="6">
    <location>
        <position position="179"/>
    </location>
</feature>
<comment type="similarity">
    <text evidence="1">Belongs to the peptidase M20A family.</text>
</comment>
<evidence type="ECO:0000259" key="9">
    <source>
        <dbReference type="Pfam" id="PF07687"/>
    </source>
</evidence>
<dbReference type="PROSITE" id="PS51257">
    <property type="entry name" value="PROKAR_LIPOPROTEIN"/>
    <property type="match status" value="1"/>
</dbReference>
<feature type="binding site" evidence="7">
    <location>
        <position position="177"/>
    </location>
    <ligand>
        <name>Zn(2+)</name>
        <dbReference type="ChEBI" id="CHEBI:29105"/>
        <label>2</label>
    </ligand>
</feature>
<feature type="domain" description="Peptidase M20 dimerisation" evidence="9">
    <location>
        <begin position="294"/>
        <end position="449"/>
    </location>
</feature>
<dbReference type="Pfam" id="PF07687">
    <property type="entry name" value="M20_dimer"/>
    <property type="match status" value="1"/>
</dbReference>
<protein>
    <recommendedName>
        <fullName evidence="9">Peptidase M20 dimerisation domain-containing protein</fullName>
    </recommendedName>
</protein>
<dbReference type="SUPFAM" id="SSF55031">
    <property type="entry name" value="Bacterial exopeptidase dimerisation domain"/>
    <property type="match status" value="1"/>
</dbReference>
<dbReference type="VEuPathDB" id="FungiDB:CJI96_0001238"/>
<feature type="binding site" evidence="7">
    <location>
        <position position="212"/>
    </location>
    <ligand>
        <name>Zn(2+)</name>
        <dbReference type="ChEBI" id="CHEBI:29105"/>
        <label>2</label>
    </ligand>
</feature>
<dbReference type="GO" id="GO:0004181">
    <property type="term" value="F:metallocarboxypeptidase activity"/>
    <property type="evidence" value="ECO:0007669"/>
    <property type="project" value="InterPro"/>
</dbReference>
<keyword evidence="3 7" id="KW-0479">Metal-binding</keyword>
<dbReference type="InterPro" id="IPR017141">
    <property type="entry name" value="Pept_M20_carboxypep"/>
</dbReference>
<feature type="binding site" evidence="7">
    <location>
        <position position="212"/>
    </location>
    <ligand>
        <name>Zn(2+)</name>
        <dbReference type="ChEBI" id="CHEBI:29105"/>
        <label>1</label>
    </ligand>
</feature>
<dbReference type="Pfam" id="PF01546">
    <property type="entry name" value="Peptidase_M20"/>
    <property type="match status" value="1"/>
</dbReference>
<evidence type="ECO:0000256" key="8">
    <source>
        <dbReference type="SAM" id="Phobius"/>
    </source>
</evidence>
<dbReference type="Gene3D" id="3.30.70.360">
    <property type="match status" value="1"/>
</dbReference>
<dbReference type="VEuPathDB" id="FungiDB:B9J08_001402"/>
<dbReference type="CDD" id="cd05674">
    <property type="entry name" value="M20_yscS"/>
    <property type="match status" value="1"/>
</dbReference>
<dbReference type="VEuPathDB" id="FungiDB:CJI97_001202"/>
<keyword evidence="8" id="KW-1133">Transmembrane helix</keyword>
<evidence type="ECO:0000313" key="10">
    <source>
        <dbReference type="EMBL" id="KND97141.1"/>
    </source>
</evidence>